<evidence type="ECO:0000313" key="1">
    <source>
        <dbReference type="EMBL" id="SMP53830.1"/>
    </source>
</evidence>
<reference evidence="1 2" key="1">
    <citation type="submission" date="2017-05" db="EMBL/GenBank/DDBJ databases">
        <authorList>
            <person name="Varghese N."/>
            <person name="Submissions S."/>
        </authorList>
    </citation>
    <scope>NUCLEOTIDE SEQUENCE [LARGE SCALE GENOMIC DNA]</scope>
    <source>
        <strain evidence="1 2">SM16</strain>
    </source>
</reference>
<sequence>MPVVPHTGYRTYDGVEAFAVTPSYSTSSEAHHA</sequence>
<proteinExistence type="predicted"/>
<keyword evidence="2" id="KW-1185">Reference proteome</keyword>
<evidence type="ECO:0000313" key="2">
    <source>
        <dbReference type="Proteomes" id="UP001157910"/>
    </source>
</evidence>
<dbReference type="EMBL" id="FXUI01000001">
    <property type="protein sequence ID" value="SMP53830.1"/>
    <property type="molecule type" value="Genomic_DNA"/>
</dbReference>
<protein>
    <submittedName>
        <fullName evidence="1">Uncharacterized protein</fullName>
    </submittedName>
</protein>
<organism evidence="1 2">
    <name type="scientific">Novosphingobium panipatense</name>
    <dbReference type="NCBI Taxonomy" id="428991"/>
    <lineage>
        <taxon>Bacteria</taxon>
        <taxon>Pseudomonadati</taxon>
        <taxon>Pseudomonadota</taxon>
        <taxon>Alphaproteobacteria</taxon>
        <taxon>Sphingomonadales</taxon>
        <taxon>Sphingomonadaceae</taxon>
        <taxon>Novosphingobium</taxon>
    </lineage>
</organism>
<accession>A0ABY1Q1R9</accession>
<gene>
    <name evidence="1" type="ORF">SAMN06296065_101474</name>
</gene>
<dbReference type="Proteomes" id="UP001157910">
    <property type="component" value="Unassembled WGS sequence"/>
</dbReference>
<comment type="caution">
    <text evidence="1">The sequence shown here is derived from an EMBL/GenBank/DDBJ whole genome shotgun (WGS) entry which is preliminary data.</text>
</comment>
<name>A0ABY1Q1R9_9SPHN</name>